<organism evidence="1 2">
    <name type="scientific">Dulcicalothrix desertica PCC 7102</name>
    <dbReference type="NCBI Taxonomy" id="232991"/>
    <lineage>
        <taxon>Bacteria</taxon>
        <taxon>Bacillati</taxon>
        <taxon>Cyanobacteriota</taxon>
        <taxon>Cyanophyceae</taxon>
        <taxon>Nostocales</taxon>
        <taxon>Calotrichaceae</taxon>
        <taxon>Dulcicalothrix</taxon>
    </lineage>
</organism>
<comment type="caution">
    <text evidence="1">The sequence shown here is derived from an EMBL/GenBank/DDBJ whole genome shotgun (WGS) entry which is preliminary data.</text>
</comment>
<dbReference type="Proteomes" id="UP000271624">
    <property type="component" value="Unassembled WGS sequence"/>
</dbReference>
<name>A0A433V6X6_9CYAN</name>
<gene>
    <name evidence="1" type="ORF">DSM106972_064310</name>
</gene>
<reference evidence="1" key="2">
    <citation type="journal article" date="2019" name="Genome Biol. Evol.">
        <title>Day and night: Metabolic profiles and evolutionary relationships of six axenic non-marine cyanobacteria.</title>
        <authorList>
            <person name="Will S.E."/>
            <person name="Henke P."/>
            <person name="Boedeker C."/>
            <person name="Huang S."/>
            <person name="Brinkmann H."/>
            <person name="Rohde M."/>
            <person name="Jarek M."/>
            <person name="Friedl T."/>
            <person name="Seufert S."/>
            <person name="Schumacher M."/>
            <person name="Overmann J."/>
            <person name="Neumann-Schaal M."/>
            <person name="Petersen J."/>
        </authorList>
    </citation>
    <scope>NUCLEOTIDE SEQUENCE [LARGE SCALE GENOMIC DNA]</scope>
    <source>
        <strain evidence="1">PCC 7102</strain>
    </source>
</reference>
<proteinExistence type="predicted"/>
<keyword evidence="2" id="KW-1185">Reference proteome</keyword>
<dbReference type="EMBL" id="RSCL01000018">
    <property type="protein sequence ID" value="RUT01808.1"/>
    <property type="molecule type" value="Genomic_DNA"/>
</dbReference>
<evidence type="ECO:0000313" key="1">
    <source>
        <dbReference type="EMBL" id="RUT01808.1"/>
    </source>
</evidence>
<protein>
    <submittedName>
        <fullName evidence="1">Uncharacterized protein</fullName>
    </submittedName>
</protein>
<accession>A0A433V6X6</accession>
<reference evidence="1" key="1">
    <citation type="submission" date="2018-12" db="EMBL/GenBank/DDBJ databases">
        <authorList>
            <person name="Will S."/>
            <person name="Neumann-Schaal M."/>
            <person name="Henke P."/>
        </authorList>
    </citation>
    <scope>NUCLEOTIDE SEQUENCE</scope>
    <source>
        <strain evidence="1">PCC 7102</strain>
    </source>
</reference>
<sequence>MYTHLYEVAESDKMKKMLQQASVSHVKYQTLGLKDIKKNPQLLEQASLICVSKKVKDYVYQHTPQPDKIMIFNFNIDETNMSVLKARLSTIQLIAAT</sequence>
<dbReference type="RefSeq" id="WP_127084619.1">
    <property type="nucleotide sequence ID" value="NZ_RSCL01000018.1"/>
</dbReference>
<dbReference type="AlphaFoldDB" id="A0A433V6X6"/>
<evidence type="ECO:0000313" key="2">
    <source>
        <dbReference type="Proteomes" id="UP000271624"/>
    </source>
</evidence>